<feature type="region of interest" description="Disordered" evidence="1">
    <location>
        <begin position="331"/>
        <end position="357"/>
    </location>
</feature>
<feature type="region of interest" description="Disordered" evidence="1">
    <location>
        <begin position="402"/>
        <end position="452"/>
    </location>
</feature>
<dbReference type="EMBL" id="CAJVRM010000206">
    <property type="protein sequence ID" value="CAG8977136.1"/>
    <property type="molecule type" value="Genomic_DNA"/>
</dbReference>
<name>A0A9N9LT91_9HELO</name>
<keyword evidence="3" id="KW-1185">Reference proteome</keyword>
<gene>
    <name evidence="2" type="ORF">HYALB_00003357</name>
</gene>
<accession>A0A9N9LT91</accession>
<dbReference type="OrthoDB" id="3490325at2759"/>
<feature type="region of interest" description="Disordered" evidence="1">
    <location>
        <begin position="303"/>
        <end position="322"/>
    </location>
</feature>
<organism evidence="2 3">
    <name type="scientific">Hymenoscyphus albidus</name>
    <dbReference type="NCBI Taxonomy" id="595503"/>
    <lineage>
        <taxon>Eukaryota</taxon>
        <taxon>Fungi</taxon>
        <taxon>Dikarya</taxon>
        <taxon>Ascomycota</taxon>
        <taxon>Pezizomycotina</taxon>
        <taxon>Leotiomycetes</taxon>
        <taxon>Helotiales</taxon>
        <taxon>Helotiaceae</taxon>
        <taxon>Hymenoscyphus</taxon>
    </lineage>
</organism>
<feature type="region of interest" description="Disordered" evidence="1">
    <location>
        <begin position="133"/>
        <end position="236"/>
    </location>
</feature>
<sequence>MCLIKPVKYLCCRRVYVEVSKLPSCSPDFPEVKCPPDLCLQVHAFEPEYKAAEFECWRCKAKNIDATLPERERMRPKIDKAIIDLSSLETTIAERRVAYEDDEQCWFCHSRAGCGTCGAKKISEINAQRRALWQDQHEEHEEHQEDPTTPSTKRLREPDLDSEAGARKGKRRAKNPRKIKTERKGKKSTKAESSTKASGPVVTHGQQPQQPYYINPQHPSPHLMPPANPQYGNPFSPMSQSSNAFANRQVGSPAVHGMQSPYPELSGNPSGNTWYPPHPVTHHGLPSTPASGWQSLNNISPDNPQSAVQMTPSSHGTANNDDLALANFDPTLFEATPPKGGSKAEDSPGPSQIPMAPNMNANDFEFNGNGQDFVLFDGNDVGNKAPFIFGNPSHRNLFANFDFQSTPSSDRDNQSVGSPFGSYPLPFSPEDPDSQIMSPFGQYPELPPDMGN</sequence>
<feature type="compositionally biased region" description="Pro residues" evidence="1">
    <location>
        <begin position="218"/>
        <end position="228"/>
    </location>
</feature>
<feature type="compositionally biased region" description="Polar residues" evidence="1">
    <location>
        <begin position="303"/>
        <end position="320"/>
    </location>
</feature>
<reference evidence="2" key="1">
    <citation type="submission" date="2021-07" db="EMBL/GenBank/DDBJ databases">
        <authorList>
            <person name="Durling M."/>
        </authorList>
    </citation>
    <scope>NUCLEOTIDE SEQUENCE</scope>
</reference>
<evidence type="ECO:0000313" key="3">
    <source>
        <dbReference type="Proteomes" id="UP000701801"/>
    </source>
</evidence>
<dbReference type="Proteomes" id="UP000701801">
    <property type="component" value="Unassembled WGS sequence"/>
</dbReference>
<evidence type="ECO:0000256" key="1">
    <source>
        <dbReference type="SAM" id="MobiDB-lite"/>
    </source>
</evidence>
<evidence type="ECO:0000313" key="2">
    <source>
        <dbReference type="EMBL" id="CAG8977136.1"/>
    </source>
</evidence>
<proteinExistence type="predicted"/>
<feature type="compositionally biased region" description="Basic and acidic residues" evidence="1">
    <location>
        <begin position="135"/>
        <end position="146"/>
    </location>
</feature>
<feature type="compositionally biased region" description="Basic residues" evidence="1">
    <location>
        <begin position="167"/>
        <end position="188"/>
    </location>
</feature>
<protein>
    <submittedName>
        <fullName evidence="2">Uncharacterized protein</fullName>
    </submittedName>
</protein>
<feature type="compositionally biased region" description="Low complexity" evidence="1">
    <location>
        <begin position="206"/>
        <end position="217"/>
    </location>
</feature>
<comment type="caution">
    <text evidence="2">The sequence shown here is derived from an EMBL/GenBank/DDBJ whole genome shotgun (WGS) entry which is preliminary data.</text>
</comment>
<dbReference type="AlphaFoldDB" id="A0A9N9LT91"/>